<dbReference type="InterPro" id="IPR012993">
    <property type="entry name" value="UME"/>
</dbReference>
<dbReference type="Proteomes" id="UP001302126">
    <property type="component" value="Unassembled WGS sequence"/>
</dbReference>
<dbReference type="PROSITE" id="PS51190">
    <property type="entry name" value="FATC"/>
    <property type="match status" value="1"/>
</dbReference>
<evidence type="ECO:0000313" key="25">
    <source>
        <dbReference type="Proteomes" id="UP001302126"/>
    </source>
</evidence>
<dbReference type="FunFam" id="1.10.1070.11:FF:000031">
    <property type="entry name" value="Phosphatidyl inositol 3-kinase"/>
    <property type="match status" value="1"/>
</dbReference>
<dbReference type="SMART" id="SM00802">
    <property type="entry name" value="UME"/>
    <property type="match status" value="1"/>
</dbReference>
<dbReference type="GO" id="GO:0000723">
    <property type="term" value="P:telomere maintenance"/>
    <property type="evidence" value="ECO:0007669"/>
    <property type="project" value="TreeGrafter"/>
</dbReference>
<evidence type="ECO:0000256" key="14">
    <source>
        <dbReference type="ARBA" id="ARBA00023242"/>
    </source>
</evidence>
<dbReference type="InterPro" id="IPR036940">
    <property type="entry name" value="PI3/4_kinase_cat_sf"/>
</dbReference>
<dbReference type="Gene3D" id="1.10.1070.11">
    <property type="entry name" value="Phosphatidylinositol 3-/4-kinase, catalytic domain"/>
    <property type="match status" value="1"/>
</dbReference>
<dbReference type="EC" id="2.7.11.1" evidence="4"/>
<dbReference type="Pfam" id="PF02260">
    <property type="entry name" value="FATC"/>
    <property type="match status" value="1"/>
</dbReference>
<dbReference type="GO" id="GO:0004674">
    <property type="term" value="F:protein serine/threonine kinase activity"/>
    <property type="evidence" value="ECO:0007669"/>
    <property type="project" value="UniProtKB-KW"/>
</dbReference>
<evidence type="ECO:0000259" key="22">
    <source>
        <dbReference type="PROSITE" id="PS51189"/>
    </source>
</evidence>
<feature type="domain" description="PI3K/PI4K catalytic" evidence="21">
    <location>
        <begin position="2145"/>
        <end position="2456"/>
    </location>
</feature>
<dbReference type="InterPro" id="IPR050517">
    <property type="entry name" value="DDR_Repair_Kinase"/>
</dbReference>
<dbReference type="GO" id="GO:0000077">
    <property type="term" value="P:DNA damage checkpoint signaling"/>
    <property type="evidence" value="ECO:0007669"/>
    <property type="project" value="TreeGrafter"/>
</dbReference>
<dbReference type="GO" id="GO:0005634">
    <property type="term" value="C:nucleus"/>
    <property type="evidence" value="ECO:0007669"/>
    <property type="project" value="UniProtKB-SubCell"/>
</dbReference>
<evidence type="ECO:0000256" key="18">
    <source>
        <dbReference type="ARBA" id="ARBA00030459"/>
    </source>
</evidence>
<gene>
    <name evidence="24" type="ORF">QBC35DRAFT_424055</name>
</gene>
<accession>A0AAN7ANC8</accession>
<evidence type="ECO:0000256" key="12">
    <source>
        <dbReference type="ARBA" id="ARBA00022853"/>
    </source>
</evidence>
<evidence type="ECO:0000256" key="3">
    <source>
        <dbReference type="ARBA" id="ARBA00011370"/>
    </source>
</evidence>
<dbReference type="GO" id="GO:0005524">
    <property type="term" value="F:ATP binding"/>
    <property type="evidence" value="ECO:0007669"/>
    <property type="project" value="UniProtKB-KW"/>
</dbReference>
<evidence type="ECO:0000256" key="7">
    <source>
        <dbReference type="ARBA" id="ARBA00022679"/>
    </source>
</evidence>
<dbReference type="Gene3D" id="3.30.1010.10">
    <property type="entry name" value="Phosphatidylinositol 3-kinase Catalytic Subunit, Chain A, domain 4"/>
    <property type="match status" value="1"/>
</dbReference>
<dbReference type="InterPro" id="IPR011009">
    <property type="entry name" value="Kinase-like_dom_sf"/>
</dbReference>
<dbReference type="InterPro" id="IPR016024">
    <property type="entry name" value="ARM-type_fold"/>
</dbReference>
<dbReference type="Pfam" id="PF08064">
    <property type="entry name" value="UME"/>
    <property type="match status" value="1"/>
</dbReference>
<dbReference type="Pfam" id="PF00454">
    <property type="entry name" value="PI3_PI4_kinase"/>
    <property type="match status" value="1"/>
</dbReference>
<dbReference type="InterPro" id="IPR058681">
    <property type="entry name" value="HEAT_MEC1_N"/>
</dbReference>
<evidence type="ECO:0000256" key="1">
    <source>
        <dbReference type="ARBA" id="ARBA00004123"/>
    </source>
</evidence>
<organism evidence="24 25">
    <name type="scientific">Podospora australis</name>
    <dbReference type="NCBI Taxonomy" id="1536484"/>
    <lineage>
        <taxon>Eukaryota</taxon>
        <taxon>Fungi</taxon>
        <taxon>Dikarya</taxon>
        <taxon>Ascomycota</taxon>
        <taxon>Pezizomycotina</taxon>
        <taxon>Sordariomycetes</taxon>
        <taxon>Sordariomycetidae</taxon>
        <taxon>Sordariales</taxon>
        <taxon>Podosporaceae</taxon>
        <taxon>Podospora</taxon>
    </lineage>
</organism>
<dbReference type="GO" id="GO:0005694">
    <property type="term" value="C:chromosome"/>
    <property type="evidence" value="ECO:0007669"/>
    <property type="project" value="TreeGrafter"/>
</dbReference>
<comment type="function">
    <text evidence="16">Serine/threonine protein kinase which activates checkpoint signaling upon genotoxic stresses such as ionizing radiation (IR), ultraviolet light (UV), or DNA replication stalling, thereby acting as a DNA damage sensor. Recognizes the substrate consensus sequence [ST]-Q. Phosphorylates histone H2A to form H2AS128ph (gamma-H2A) at sites of DNA damage, involved in the regulation of DNA damage response mechanism. Required for the control of telomere length and genome stability.</text>
</comment>
<keyword evidence="15" id="KW-0469">Meiosis</keyword>
<evidence type="ECO:0000256" key="17">
    <source>
        <dbReference type="ARBA" id="ARBA00029679"/>
    </source>
</evidence>
<evidence type="ECO:0000313" key="24">
    <source>
        <dbReference type="EMBL" id="KAK4192472.1"/>
    </source>
</evidence>
<reference evidence="24" key="2">
    <citation type="submission" date="2023-05" db="EMBL/GenBank/DDBJ databases">
        <authorList>
            <consortium name="Lawrence Berkeley National Laboratory"/>
            <person name="Steindorff A."/>
            <person name="Hensen N."/>
            <person name="Bonometti L."/>
            <person name="Westerberg I."/>
            <person name="Brannstrom I.O."/>
            <person name="Guillou S."/>
            <person name="Cros-Aarteil S."/>
            <person name="Calhoun S."/>
            <person name="Haridas S."/>
            <person name="Kuo A."/>
            <person name="Mondo S."/>
            <person name="Pangilinan J."/>
            <person name="Riley R."/>
            <person name="Labutti K."/>
            <person name="Andreopoulos B."/>
            <person name="Lipzen A."/>
            <person name="Chen C."/>
            <person name="Yanf M."/>
            <person name="Daum C."/>
            <person name="Ng V."/>
            <person name="Clum A."/>
            <person name="Ohm R."/>
            <person name="Martin F."/>
            <person name="Silar P."/>
            <person name="Natvig D."/>
            <person name="Lalanne C."/>
            <person name="Gautier V."/>
            <person name="Ament-Velasquez S.L."/>
            <person name="Kruys A."/>
            <person name="Hutchinson M.I."/>
            <person name="Powell A.J."/>
            <person name="Barry K."/>
            <person name="Miller A.N."/>
            <person name="Grigoriev I.V."/>
            <person name="Debuchy R."/>
            <person name="Gladieux P."/>
            <person name="Thoren M.H."/>
            <person name="Johannesson H."/>
        </authorList>
    </citation>
    <scope>NUCLEOTIDE SEQUENCE</scope>
    <source>
        <strain evidence="24">PSN309</strain>
    </source>
</reference>
<dbReference type="InterPro" id="IPR003152">
    <property type="entry name" value="FATC_dom"/>
</dbReference>
<feature type="region of interest" description="Disordered" evidence="20">
    <location>
        <begin position="1"/>
        <end position="31"/>
    </location>
</feature>
<dbReference type="InterPro" id="IPR000403">
    <property type="entry name" value="PI3/4_kinase_cat_dom"/>
</dbReference>
<evidence type="ECO:0000256" key="20">
    <source>
        <dbReference type="SAM" id="MobiDB-lite"/>
    </source>
</evidence>
<evidence type="ECO:0000256" key="10">
    <source>
        <dbReference type="ARBA" id="ARBA00022777"/>
    </source>
</evidence>
<dbReference type="InterPro" id="IPR003151">
    <property type="entry name" value="PIK-rel_kinase_FAT"/>
</dbReference>
<dbReference type="SMART" id="SM01343">
    <property type="entry name" value="FATC"/>
    <property type="match status" value="1"/>
</dbReference>
<evidence type="ECO:0000259" key="21">
    <source>
        <dbReference type="PROSITE" id="PS50290"/>
    </source>
</evidence>
<evidence type="ECO:0000256" key="19">
    <source>
        <dbReference type="ARBA" id="ARBA00033001"/>
    </source>
</evidence>
<dbReference type="Pfam" id="PF25030">
    <property type="entry name" value="M-HEAT_ATR"/>
    <property type="match status" value="1"/>
</dbReference>
<evidence type="ECO:0000256" key="5">
    <source>
        <dbReference type="ARBA" id="ARBA00021345"/>
    </source>
</evidence>
<evidence type="ECO:0000256" key="4">
    <source>
        <dbReference type="ARBA" id="ARBA00012513"/>
    </source>
</evidence>
<keyword evidence="25" id="KW-1185">Reference proteome</keyword>
<evidence type="ECO:0000256" key="6">
    <source>
        <dbReference type="ARBA" id="ARBA00022527"/>
    </source>
</evidence>
<dbReference type="SUPFAM" id="SSF56112">
    <property type="entry name" value="Protein kinase-like (PK-like)"/>
    <property type="match status" value="1"/>
</dbReference>
<sequence>MASQFQNRASRQGQHAFPSSQAPGTNGPPTSTLAAAQLIENISASSTRSARPDENTELRNLSAVIDRAKSDPNFFKSHEERVEHNNLIVYVVGCVFFKNLKLDDDDPFADRAKLRSDVLKTLEILKTLFEETPTVLNCTTDGKAFLHRGREPLWFWILPKLLYMLGHTKCSALSSEIQDIFRFILELAAPNGDLWDLGVSLMQYLQANIAAVLADFSPNPKAPVPRKPTVDIRLPPSSVHESLSENEVKECSFHVRGHANAIRFAACLLAAAKEAVIPPSSESEVSLLYAQHLVWILDSLQSLALLVATSPIPLETRLAAIVRTTLDVAAAYSSSEQTDWVFRDKANATLVLVCRAVVENPDQLLAKDEDISSQLQSVVSSALIHLAKASIDHRPTSRLLASGLATSLETLIKRNPAICNSDFWRATRLINDAVSSKLPTQFSADVAASNFVDDILRKQVEKVLVIEDHKELSQPPQKRRKVSDDALASQELSEVVRRICRLLNIDASTPIEDVADNMTSQYPKLDESVQCLLVDLISRLFCAADNALELRRRSTTDDFQFDCKVCSGNGSALSADHHDANVKSIGVDLFSKVITSPVFPVSKRTRIYAMIVLRRLAKHSPGDMFWDLETSIPGQWCLQSLHSSIRELRIAAGRVLPFFICDSTLVDHAHDVVKRNVGVALGILKKHFERGGDHLQETCIMAWGQVGRVASDDELNLVLIQLVEYLGHRNNIVSAFAFNEILNLADSRGETPRRLFQPFWSNLAFSVVKDLAANPQTTARVAELLKMSVQELLRVVQKHALPWLVLSRRRNVIQKIAEARGDTETWQPLMDTTNAPSILARLLAQDVPDVAEHAMSLLRHVSEHFSETSLVELLRTEPHPIALELLKAGAVAVDDDRRSQTRKALSTLATLLLNESKDKKKKSHVIGRFLQPYAFPLTYRLVEVISDTYMVNPPLQEQKVCLRAMEEMIRITGQYICDARPQISACLLSALASEELRPAAFSCWVAMLMSMGDVEALLETTFFVIGLYYNSFTEQAKGLASSLLDNLLEEHNHLMVEYSHRLPSLRHISELEGFRQKFEALQPRLTIEEKFSLFGRRLSHEYPGVVQQALTELVEYLDKHQGYILTSALSERPGTIVISLTRSVLDCSAKYNGWQPGITRLCAQALGLIGCLDSNRLETTREPKQFVLAYNFDHALETTAFVAFTLENVIVKAFMSTTDAKFQGFLSYSMQWLLEMTDFKQALEMQGKAESEPIYRIWLTISESAREILMPFVTSKYQIADMHPQPTEYPIFKPGKSYSAWVKGLVFDLLRHPQGNIAGVVYQGVCRLIKVKDLVVAEFFLPYVVTHIILGGEAENEQQAQLRKNVLSELSAILQYQPPETASYGEREEAKLFYQAFFRIIDYFMRWKQAKLSPPIETPSNQNKKSKEELQLDKIRKKKDQEWISRIEEVIGSFDPNLLSQRAIDCNEYARALFFLEPHLEQRDGRRGGQKDKGAKQNDDEQNDEWLRESLQKIYTNIDDPDGLEGISAHLGTVTLDQQALNHRKAGRWTAAQTWYEIRLAESPEDADIQVDLLTCLKESGQHDVLLNVVEGMKTTAQTVNRIVPFAVEASWATGRWEALEKYLNCFNAGEVHEIFNLGVGKALLCLKNGDVDQFRENIQMIRDKVAGTLTYSTTSSLKACHDAMLRCHVLGDLDMLANDRYNAGADQQAILEALDRRLEVLGAYVSDKQYLLGIRRAAMHLLRPKFGDEDISSLWLQSGRLARKAGSIHQSFNAVLHAQQLGDGSATIENARLLYKGGHHRKAIQVLQLAIEEKSFIKSDVASAPTSSKSSSQSPRNILMARAELLLAKWLDATGQTHAGALRSHYQEVTRACGTWEKGHYYLGRHYKKVMEAEKALDKDHQSDAYLTGESAKLVIENFLRSLSYGTKYLSLTLPRILTLFLELGAQVDLPGVSREVLQRRRTILRELCKVFQKNIIRIPAYVFYTSLSQIVARIAHPNKEVYAVLEQIIIKVVTAFPRQALWSLFPFLASKRESERRERGMMVLQAVRQTGKTDVGGLDMKLLLKASEKLAEQLLHACRNGDFQSNRTVKASITRDLHFNHQCTPCPLVMPIEACLTATLPTLTDSMRKHKAFSRDVITIEAFLDHVLVLGSLAKPRKLTVRGSDGKLYSLLVKPKDDLRTDQRLMEFIAIVNRSLKKDAESSRRQLYVRAYAVTPLNEDCGIIEWVDGVKTLREILLDIYKTRYHTVPNYQMLGNMMNAACPPKGDIKIFTDDIIGKQFPPVLGEWFVTQFPTPTSWFAARLRYTRSCAVMSMVGTILGLGDRHGENVLLETSNGGIFHVDFNCLFDKGLTFTKPECVPFRLTHNMVVAMGIYRYEGPFRHCSELTLRILRQQEETLMSILEAFIHDPTLDLQKYKRREEMSREAVKLNPTAVVESIQRKVRGLLPKESIPLGVEGQVEELIRQAVDPRNLTQMYIGWCPFL</sequence>
<name>A0AAN7ANC8_9PEZI</name>
<evidence type="ECO:0000256" key="9">
    <source>
        <dbReference type="ARBA" id="ARBA00022763"/>
    </source>
</evidence>
<keyword evidence="9" id="KW-0227">DNA damage</keyword>
<comment type="subunit">
    <text evidence="3">Associates with DNA double-strand breaks.</text>
</comment>
<evidence type="ECO:0000256" key="13">
    <source>
        <dbReference type="ARBA" id="ARBA00023204"/>
    </source>
</evidence>
<protein>
    <recommendedName>
        <fullName evidence="5">Serine/threonine-protein kinase MEC1</fullName>
        <ecNumber evidence="4">2.7.11.1</ecNumber>
    </recommendedName>
    <alternativeName>
        <fullName evidence="19">ATR homolog</fullName>
    </alternativeName>
    <alternativeName>
        <fullName evidence="18">DNA-damage checkpoint kinase MEC1</fullName>
    </alternativeName>
    <alternativeName>
        <fullName evidence="17">Mitosis entry checkpoint protein 1</fullName>
    </alternativeName>
</protein>
<evidence type="ECO:0000256" key="16">
    <source>
        <dbReference type="ARBA" id="ARBA00025079"/>
    </source>
</evidence>
<evidence type="ECO:0000256" key="8">
    <source>
        <dbReference type="ARBA" id="ARBA00022741"/>
    </source>
</evidence>
<proteinExistence type="inferred from homology"/>
<evidence type="ECO:0000256" key="15">
    <source>
        <dbReference type="ARBA" id="ARBA00023254"/>
    </source>
</evidence>
<dbReference type="InterPro" id="IPR057564">
    <property type="entry name" value="HEAT_ATR"/>
</dbReference>
<dbReference type="InterPro" id="IPR056802">
    <property type="entry name" value="ATR-like_M-HEAT"/>
</dbReference>
<dbReference type="PANTHER" id="PTHR11139:SF125">
    <property type="entry name" value="SERINE_THREONINE-PROTEIN KINASE MEC1"/>
    <property type="match status" value="1"/>
</dbReference>
<dbReference type="CDD" id="cd00892">
    <property type="entry name" value="PIKKc_ATR"/>
    <property type="match status" value="1"/>
</dbReference>
<dbReference type="Pfam" id="PF23593">
    <property type="entry name" value="HEAT_ATR"/>
    <property type="match status" value="1"/>
</dbReference>
<keyword evidence="13" id="KW-0234">DNA repair</keyword>
<reference evidence="24" key="1">
    <citation type="journal article" date="2023" name="Mol. Phylogenet. Evol.">
        <title>Genome-scale phylogeny and comparative genomics of the fungal order Sordariales.</title>
        <authorList>
            <person name="Hensen N."/>
            <person name="Bonometti L."/>
            <person name="Westerberg I."/>
            <person name="Brannstrom I.O."/>
            <person name="Guillou S."/>
            <person name="Cros-Aarteil S."/>
            <person name="Calhoun S."/>
            <person name="Haridas S."/>
            <person name="Kuo A."/>
            <person name="Mondo S."/>
            <person name="Pangilinan J."/>
            <person name="Riley R."/>
            <person name="LaButti K."/>
            <person name="Andreopoulos B."/>
            <person name="Lipzen A."/>
            <person name="Chen C."/>
            <person name="Yan M."/>
            <person name="Daum C."/>
            <person name="Ng V."/>
            <person name="Clum A."/>
            <person name="Steindorff A."/>
            <person name="Ohm R.A."/>
            <person name="Martin F."/>
            <person name="Silar P."/>
            <person name="Natvig D.O."/>
            <person name="Lalanne C."/>
            <person name="Gautier V."/>
            <person name="Ament-Velasquez S.L."/>
            <person name="Kruys A."/>
            <person name="Hutchinson M.I."/>
            <person name="Powell A.J."/>
            <person name="Barry K."/>
            <person name="Miller A.N."/>
            <person name="Grigoriev I.V."/>
            <person name="Debuchy R."/>
            <person name="Gladieux P."/>
            <person name="Hiltunen Thoren M."/>
            <person name="Johannesson H."/>
        </authorList>
    </citation>
    <scope>NUCLEOTIDE SEQUENCE</scope>
    <source>
        <strain evidence="24">PSN309</strain>
    </source>
</reference>
<dbReference type="PROSITE" id="PS50290">
    <property type="entry name" value="PI3_4_KINASE_3"/>
    <property type="match status" value="1"/>
</dbReference>
<dbReference type="EMBL" id="MU864354">
    <property type="protein sequence ID" value="KAK4192472.1"/>
    <property type="molecule type" value="Genomic_DNA"/>
</dbReference>
<keyword evidence="14" id="KW-0539">Nucleus</keyword>
<comment type="similarity">
    <text evidence="2">Belongs to the PI3/PI4-kinase family. ATM subfamily.</text>
</comment>
<keyword evidence="6" id="KW-0723">Serine/threonine-protein kinase</keyword>
<dbReference type="SUPFAM" id="SSF48371">
    <property type="entry name" value="ARM repeat"/>
    <property type="match status" value="1"/>
</dbReference>
<feature type="domain" description="FAT" evidence="22">
    <location>
        <begin position="1458"/>
        <end position="2032"/>
    </location>
</feature>
<keyword evidence="12" id="KW-0156">Chromatin regulator</keyword>
<keyword evidence="11" id="KW-0067">ATP-binding</keyword>
<feature type="region of interest" description="Disordered" evidence="20">
    <location>
        <begin position="1483"/>
        <end position="1504"/>
    </location>
</feature>
<dbReference type="PROSITE" id="PS51189">
    <property type="entry name" value="FAT"/>
    <property type="match status" value="1"/>
</dbReference>
<keyword evidence="7" id="KW-0808">Transferase</keyword>
<keyword evidence="10 24" id="KW-0418">Kinase</keyword>
<evidence type="ECO:0000259" key="23">
    <source>
        <dbReference type="PROSITE" id="PS51190"/>
    </source>
</evidence>
<dbReference type="PANTHER" id="PTHR11139">
    <property type="entry name" value="ATAXIA TELANGIECTASIA MUTATED ATM -RELATED"/>
    <property type="match status" value="1"/>
</dbReference>
<feature type="domain" description="FATC" evidence="23">
    <location>
        <begin position="2453"/>
        <end position="2485"/>
    </location>
</feature>
<dbReference type="Pfam" id="PF25385">
    <property type="entry name" value="HEAT_MEC1_N"/>
    <property type="match status" value="1"/>
</dbReference>
<dbReference type="GO" id="GO:0006281">
    <property type="term" value="P:DNA repair"/>
    <property type="evidence" value="ECO:0007669"/>
    <property type="project" value="UniProtKB-KW"/>
</dbReference>
<keyword evidence="8" id="KW-0547">Nucleotide-binding</keyword>
<dbReference type="InterPro" id="IPR014009">
    <property type="entry name" value="PIK_FAT"/>
</dbReference>
<dbReference type="SMART" id="SM00146">
    <property type="entry name" value="PI3Kc"/>
    <property type="match status" value="1"/>
</dbReference>
<comment type="caution">
    <text evidence="24">The sequence shown here is derived from an EMBL/GenBank/DDBJ whole genome shotgun (WGS) entry which is preliminary data.</text>
</comment>
<evidence type="ECO:0000256" key="11">
    <source>
        <dbReference type="ARBA" id="ARBA00022840"/>
    </source>
</evidence>
<evidence type="ECO:0000256" key="2">
    <source>
        <dbReference type="ARBA" id="ARBA00010769"/>
    </source>
</evidence>
<dbReference type="Pfam" id="PF02259">
    <property type="entry name" value="FAT"/>
    <property type="match status" value="1"/>
</dbReference>
<comment type="subcellular location">
    <subcellularLocation>
        <location evidence="1">Nucleus</location>
    </subcellularLocation>
</comment>